<feature type="chain" id="PRO_5014992996" evidence="1">
    <location>
        <begin position="21"/>
        <end position="354"/>
    </location>
</feature>
<evidence type="ECO:0000313" key="3">
    <source>
        <dbReference type="Proteomes" id="UP000231019"/>
    </source>
</evidence>
<protein>
    <submittedName>
        <fullName evidence="2">Uncharacterized protein</fullName>
    </submittedName>
</protein>
<dbReference type="Gene3D" id="2.60.40.3680">
    <property type="match status" value="1"/>
</dbReference>
<reference evidence="2 3" key="1">
    <citation type="submission" date="2017-09" db="EMBL/GenBank/DDBJ databases">
        <title>Depth-based differentiation of microbial function through sediment-hosted aquifers and enrichment of novel symbionts in the deep terrestrial subsurface.</title>
        <authorList>
            <person name="Probst A.J."/>
            <person name="Ladd B."/>
            <person name="Jarett J.K."/>
            <person name="Geller-Mcgrath D.E."/>
            <person name="Sieber C.M."/>
            <person name="Emerson J.B."/>
            <person name="Anantharaman K."/>
            <person name="Thomas B.C."/>
            <person name="Malmstrom R."/>
            <person name="Stieglmeier M."/>
            <person name="Klingl A."/>
            <person name="Woyke T."/>
            <person name="Ryan C.M."/>
            <person name="Banfield J.F."/>
        </authorList>
    </citation>
    <scope>NUCLEOTIDE SEQUENCE [LARGE SCALE GENOMIC DNA]</scope>
    <source>
        <strain evidence="2">CG17_big_fil_post_rev_8_21_14_2_50_48_46</strain>
    </source>
</reference>
<dbReference type="AlphaFoldDB" id="A0A2M7G8M7"/>
<dbReference type="EMBL" id="PFFQ01000012">
    <property type="protein sequence ID" value="PIW18401.1"/>
    <property type="molecule type" value="Genomic_DNA"/>
</dbReference>
<sequence>MFRSLIGLGLFLFLTAPTWANDSSVSFVAGEPRLQSEAQVEMRSEDLVFSYRPEQTLPAGSLCPSWIEPIQGLCHLPAHWVAELRYRFRNLGPARKLLIGLPFDMPFEPPECEAYSDINGPNACQPIQNFGTWREGQRVPVEVRPTQREGEIPFNRVYLSPIEFAAGQELELRHQYLTYLRTGIGGSRFSYLLRTGSNWAGPIGKVKIAFQLPPDTGPCALSNLPFQRQGDWLKIDLQNWKPDRDLQISFASRERSLMGTDIPLWGDSAEEVCASAEKLRDSEKKALAQAVRRLYGDPQLIAQAPHGSAWEFCQNAEYLSPYREQGIVLPFLASPFYPQNLPPQLLGCLKKLES</sequence>
<evidence type="ECO:0000313" key="2">
    <source>
        <dbReference type="EMBL" id="PIW18401.1"/>
    </source>
</evidence>
<feature type="signal peptide" evidence="1">
    <location>
        <begin position="1"/>
        <end position="20"/>
    </location>
</feature>
<name>A0A2M7G8M7_9BACT</name>
<comment type="caution">
    <text evidence="2">The sequence shown here is derived from an EMBL/GenBank/DDBJ whole genome shotgun (WGS) entry which is preliminary data.</text>
</comment>
<accession>A0A2M7G8M7</accession>
<keyword evidence="1" id="KW-0732">Signal</keyword>
<gene>
    <name evidence="2" type="ORF">COW36_03680</name>
</gene>
<dbReference type="Proteomes" id="UP000231019">
    <property type="component" value="Unassembled WGS sequence"/>
</dbReference>
<evidence type="ECO:0000256" key="1">
    <source>
        <dbReference type="SAM" id="SignalP"/>
    </source>
</evidence>
<proteinExistence type="predicted"/>
<organism evidence="2 3">
    <name type="scientific">bacterium (Candidatus Blackallbacteria) CG17_big_fil_post_rev_8_21_14_2_50_48_46</name>
    <dbReference type="NCBI Taxonomy" id="2014261"/>
    <lineage>
        <taxon>Bacteria</taxon>
        <taxon>Candidatus Blackallbacteria</taxon>
    </lineage>
</organism>